<name>A0A6B9ZJK1_9BACT</name>
<evidence type="ECO:0000313" key="4">
    <source>
        <dbReference type="Proteomes" id="UP000476411"/>
    </source>
</evidence>
<evidence type="ECO:0000313" key="3">
    <source>
        <dbReference type="EMBL" id="QHS62548.1"/>
    </source>
</evidence>
<gene>
    <name evidence="3" type="ORF">GWR21_24075</name>
</gene>
<dbReference type="AlphaFoldDB" id="A0A6B9ZJK1"/>
<keyword evidence="4" id="KW-1185">Reference proteome</keyword>
<keyword evidence="1" id="KW-1133">Transmembrane helix</keyword>
<dbReference type="RefSeq" id="WP_162334182.1">
    <property type="nucleotide sequence ID" value="NZ_CP048113.1"/>
</dbReference>
<dbReference type="Pfam" id="PF13649">
    <property type="entry name" value="Methyltransf_25"/>
    <property type="match status" value="1"/>
</dbReference>
<dbReference type="Proteomes" id="UP000476411">
    <property type="component" value="Chromosome"/>
</dbReference>
<dbReference type="InterPro" id="IPR041698">
    <property type="entry name" value="Methyltransf_25"/>
</dbReference>
<accession>A0A6B9ZJK1</accession>
<dbReference type="SUPFAM" id="SSF53335">
    <property type="entry name" value="S-adenosyl-L-methionine-dependent methyltransferases"/>
    <property type="match status" value="1"/>
</dbReference>
<evidence type="ECO:0000256" key="1">
    <source>
        <dbReference type="SAM" id="Phobius"/>
    </source>
</evidence>
<protein>
    <submittedName>
        <fullName evidence="3">Class I SAM-dependent methyltransferase</fullName>
    </submittedName>
</protein>
<dbReference type="GO" id="GO:0008168">
    <property type="term" value="F:methyltransferase activity"/>
    <property type="evidence" value="ECO:0007669"/>
    <property type="project" value="UniProtKB-KW"/>
</dbReference>
<evidence type="ECO:0000259" key="2">
    <source>
        <dbReference type="Pfam" id="PF13649"/>
    </source>
</evidence>
<dbReference type="EMBL" id="CP048113">
    <property type="protein sequence ID" value="QHS62548.1"/>
    <property type="molecule type" value="Genomic_DNA"/>
</dbReference>
<reference evidence="3 4" key="1">
    <citation type="submission" date="2020-01" db="EMBL/GenBank/DDBJ databases">
        <title>Complete genome sequence of Chitinophaga sp. H33E-04 isolated from quinoa roots.</title>
        <authorList>
            <person name="Weon H.-Y."/>
            <person name="Lee S.A."/>
        </authorList>
    </citation>
    <scope>NUCLEOTIDE SEQUENCE [LARGE SCALE GENOMIC DNA]</scope>
    <source>
        <strain evidence="3 4">H33E-04</strain>
    </source>
</reference>
<organism evidence="3 4">
    <name type="scientific">Chitinophaga agri</name>
    <dbReference type="NCBI Taxonomy" id="2703787"/>
    <lineage>
        <taxon>Bacteria</taxon>
        <taxon>Pseudomonadati</taxon>
        <taxon>Bacteroidota</taxon>
        <taxon>Chitinophagia</taxon>
        <taxon>Chitinophagales</taxon>
        <taxon>Chitinophagaceae</taxon>
        <taxon>Chitinophaga</taxon>
    </lineage>
</organism>
<keyword evidence="3" id="KW-0808">Transferase</keyword>
<dbReference type="CDD" id="cd02440">
    <property type="entry name" value="AdoMet_MTases"/>
    <property type="match status" value="1"/>
</dbReference>
<keyword evidence="3" id="KW-0489">Methyltransferase</keyword>
<dbReference type="InterPro" id="IPR029063">
    <property type="entry name" value="SAM-dependent_MTases_sf"/>
</dbReference>
<keyword evidence="1" id="KW-0472">Membrane</keyword>
<feature type="domain" description="Methyltransferase" evidence="2">
    <location>
        <begin position="83"/>
        <end position="175"/>
    </location>
</feature>
<sequence>MRYLLYFIYLGWHWGLNLAFFIIRHEIRGERKYGIRTIGTDNLAREVSEEDREHVAMYEPVNYYTATWLFDHLQSTDLHTTLLDVGCGKGRVLAMGAAYGFRTLAGIDLSPRLCASATEMQQLLYNRYQHIRITICCEDARQYTVPESVGVIFLFNPFDDVIMEGFIHRVKESLRRKHRPLKVLYANPQCKQLWLDAGFRETASFVKMDILKGSILVNNPT</sequence>
<keyword evidence="1" id="KW-0812">Transmembrane</keyword>
<dbReference type="Gene3D" id="3.40.50.150">
    <property type="entry name" value="Vaccinia Virus protein VP39"/>
    <property type="match status" value="1"/>
</dbReference>
<proteinExistence type="predicted"/>
<dbReference type="KEGG" id="chih:GWR21_24075"/>
<feature type="transmembrane region" description="Helical" evidence="1">
    <location>
        <begin position="6"/>
        <end position="23"/>
    </location>
</feature>
<dbReference type="GO" id="GO:0032259">
    <property type="term" value="P:methylation"/>
    <property type="evidence" value="ECO:0007669"/>
    <property type="project" value="UniProtKB-KW"/>
</dbReference>